<keyword evidence="3" id="KW-1185">Reference proteome</keyword>
<protein>
    <submittedName>
        <fullName evidence="2">Uncharacterized protein</fullName>
    </submittedName>
</protein>
<dbReference type="Proteomes" id="UP000188320">
    <property type="component" value="Unassembled WGS sequence"/>
</dbReference>
<gene>
    <name evidence="2" type="ORF">AX774_g2733</name>
</gene>
<feature type="chain" id="PRO_5012548599" evidence="1">
    <location>
        <begin position="18"/>
        <end position="159"/>
    </location>
</feature>
<comment type="caution">
    <text evidence="2">The sequence shown here is derived from an EMBL/GenBank/DDBJ whole genome shotgun (WGS) entry which is preliminary data.</text>
</comment>
<accession>A0A1R1PS37</accession>
<evidence type="ECO:0000256" key="1">
    <source>
        <dbReference type="SAM" id="SignalP"/>
    </source>
</evidence>
<proteinExistence type="predicted"/>
<feature type="signal peptide" evidence="1">
    <location>
        <begin position="1"/>
        <end position="17"/>
    </location>
</feature>
<evidence type="ECO:0000313" key="3">
    <source>
        <dbReference type="Proteomes" id="UP000188320"/>
    </source>
</evidence>
<dbReference type="EMBL" id="LSSK01000316">
    <property type="protein sequence ID" value="OMH83768.1"/>
    <property type="molecule type" value="Genomic_DNA"/>
</dbReference>
<sequence length="159" mass="17445">MIKSVILSTLVASSVFAFNGQNAQNAQNRTLQAIGKNSVSESNFNEMHYGHSRRRSQMTVELFRTGSGQIDPLAVGKAVSNPQGTFNIRPNKCYSAPQFAAVKMRGSNISKGAFMACTQSGCTGLCYTYPMSQGSSINELWNIFGSRWAVSYSWISPYF</sequence>
<keyword evidence="1" id="KW-0732">Signal</keyword>
<name>A0A1R1PS37_ZANCU</name>
<organism evidence="2 3">
    <name type="scientific">Zancudomyces culisetae</name>
    <name type="common">Gut fungus</name>
    <name type="synonym">Smittium culisetae</name>
    <dbReference type="NCBI Taxonomy" id="1213189"/>
    <lineage>
        <taxon>Eukaryota</taxon>
        <taxon>Fungi</taxon>
        <taxon>Fungi incertae sedis</taxon>
        <taxon>Zoopagomycota</taxon>
        <taxon>Kickxellomycotina</taxon>
        <taxon>Harpellomycetes</taxon>
        <taxon>Harpellales</taxon>
        <taxon>Legeriomycetaceae</taxon>
        <taxon>Zancudomyces</taxon>
    </lineage>
</organism>
<dbReference type="AlphaFoldDB" id="A0A1R1PS37"/>
<reference evidence="3" key="1">
    <citation type="submission" date="2017-01" db="EMBL/GenBank/DDBJ databases">
        <authorList>
            <person name="Wang Y."/>
            <person name="White M."/>
            <person name="Kvist S."/>
            <person name="Moncalvo J.-M."/>
        </authorList>
    </citation>
    <scope>NUCLEOTIDE SEQUENCE [LARGE SCALE GENOMIC DNA]</scope>
    <source>
        <strain evidence="3">COL-18-3</strain>
    </source>
</reference>
<evidence type="ECO:0000313" key="2">
    <source>
        <dbReference type="EMBL" id="OMH83768.1"/>
    </source>
</evidence>